<evidence type="ECO:0000313" key="4">
    <source>
        <dbReference type="EMBL" id="CAB3387872.1"/>
    </source>
</evidence>
<protein>
    <submittedName>
        <fullName evidence="4">Uncharacterized protein</fullName>
    </submittedName>
</protein>
<reference evidence="4 5" key="1">
    <citation type="submission" date="2020-04" db="EMBL/GenBank/DDBJ databases">
        <authorList>
            <person name="Alioto T."/>
            <person name="Alioto T."/>
            <person name="Gomez Garrido J."/>
        </authorList>
    </citation>
    <scope>NUCLEOTIDE SEQUENCE [LARGE SCALE GENOMIC DNA]</scope>
</reference>
<dbReference type="OrthoDB" id="19174at2759"/>
<dbReference type="InterPro" id="IPR036770">
    <property type="entry name" value="Ankyrin_rpt-contain_sf"/>
</dbReference>
<keyword evidence="2 3" id="KW-0040">ANK repeat</keyword>
<dbReference type="PROSITE" id="PS50088">
    <property type="entry name" value="ANK_REPEAT"/>
    <property type="match status" value="1"/>
</dbReference>
<evidence type="ECO:0000256" key="2">
    <source>
        <dbReference type="ARBA" id="ARBA00023043"/>
    </source>
</evidence>
<feature type="repeat" description="ANK" evidence="3">
    <location>
        <begin position="332"/>
        <end position="364"/>
    </location>
</feature>
<dbReference type="Pfam" id="PF12796">
    <property type="entry name" value="Ank_2"/>
    <property type="match status" value="2"/>
</dbReference>
<keyword evidence="5" id="KW-1185">Reference proteome</keyword>
<organism evidence="4 5">
    <name type="scientific">Cloeon dipterum</name>
    <dbReference type="NCBI Taxonomy" id="197152"/>
    <lineage>
        <taxon>Eukaryota</taxon>
        <taxon>Metazoa</taxon>
        <taxon>Ecdysozoa</taxon>
        <taxon>Arthropoda</taxon>
        <taxon>Hexapoda</taxon>
        <taxon>Insecta</taxon>
        <taxon>Pterygota</taxon>
        <taxon>Palaeoptera</taxon>
        <taxon>Ephemeroptera</taxon>
        <taxon>Pisciforma</taxon>
        <taxon>Baetidae</taxon>
        <taxon>Cloeon</taxon>
    </lineage>
</organism>
<evidence type="ECO:0000256" key="1">
    <source>
        <dbReference type="ARBA" id="ARBA00022737"/>
    </source>
</evidence>
<dbReference type="EMBL" id="CADEPI010000644">
    <property type="protein sequence ID" value="CAB3387872.1"/>
    <property type="molecule type" value="Genomic_DNA"/>
</dbReference>
<evidence type="ECO:0000256" key="3">
    <source>
        <dbReference type="PROSITE-ProRule" id="PRU00023"/>
    </source>
</evidence>
<keyword evidence="1" id="KW-0677">Repeat</keyword>
<dbReference type="PANTHER" id="PTHR24198:SF165">
    <property type="entry name" value="ANKYRIN REPEAT-CONTAINING PROTEIN-RELATED"/>
    <property type="match status" value="1"/>
</dbReference>
<dbReference type="Gene3D" id="1.25.40.20">
    <property type="entry name" value="Ankyrin repeat-containing domain"/>
    <property type="match status" value="2"/>
</dbReference>
<dbReference type="PANTHER" id="PTHR24198">
    <property type="entry name" value="ANKYRIN REPEAT AND PROTEIN KINASE DOMAIN-CONTAINING PROTEIN"/>
    <property type="match status" value="1"/>
</dbReference>
<proteinExistence type="predicted"/>
<gene>
    <name evidence="4" type="ORF">CLODIP_2_CD09071</name>
</gene>
<evidence type="ECO:0000313" key="5">
    <source>
        <dbReference type="Proteomes" id="UP000494165"/>
    </source>
</evidence>
<dbReference type="Proteomes" id="UP000494165">
    <property type="component" value="Unassembled WGS sequence"/>
</dbReference>
<dbReference type="PROSITE" id="PS50297">
    <property type="entry name" value="ANK_REP_REGION"/>
    <property type="match status" value="1"/>
</dbReference>
<dbReference type="SUPFAM" id="SSF48403">
    <property type="entry name" value="Ankyrin repeat"/>
    <property type="match status" value="1"/>
</dbReference>
<sequence length="472" mass="54372">MFNADQTQSDFLSWYELSNLADKSHCKKHRSSICVKYAIKLLLSAIRSEEIAIELLKMNVIDSRTFEKHFDWILKEIATFNAIPVFNQLKETFPNFIKLLRKSESSAGCTAVYYENDEILEFFLENGFNVNITFDKENKGNALFLACRWGILKCVQVLLKYGAKQAFTHGPIYIYRNIWDPLNLAVKYGHLDIVKLFVEEEISGWARDAVTLEADFFQTDEENAMKEFNEGYSDDFNSFHYAVFYREKEIAAYLLSKSPALKHSRTGEGRSPLQLAVDRRFGEFLVWLAREVDDDLSSLIPSGERPGWTEHDHFYYDHYLLLRGDLTKTDERGKTLLHCAAQHGHLQLVREFIANGADVTAKDADGWNALHFACSYTNFINEHDNSEVVKLLHLTKPRLAKETTNKGETVLHILVSNSYLGHYEEETSFSRETFRFLVDEVGVDLEAKDSKGRKAEDVADNDHPDLWNVLNQ</sequence>
<accession>A0A8S1E330</accession>
<comment type="caution">
    <text evidence="4">The sequence shown here is derived from an EMBL/GenBank/DDBJ whole genome shotgun (WGS) entry which is preliminary data.</text>
</comment>
<name>A0A8S1E330_9INSE</name>
<dbReference type="SMART" id="SM00248">
    <property type="entry name" value="ANK"/>
    <property type="match status" value="8"/>
</dbReference>
<dbReference type="AlphaFoldDB" id="A0A8S1E330"/>
<dbReference type="InterPro" id="IPR002110">
    <property type="entry name" value="Ankyrin_rpt"/>
</dbReference>